<feature type="domain" description="CCHC-type" evidence="17">
    <location>
        <begin position="866"/>
        <end position="881"/>
    </location>
</feature>
<evidence type="ECO:0000256" key="11">
    <source>
        <dbReference type="ARBA" id="ARBA00022908"/>
    </source>
</evidence>
<evidence type="ECO:0000256" key="4">
    <source>
        <dbReference type="ARBA" id="ARBA00022722"/>
    </source>
</evidence>
<keyword evidence="3" id="KW-0548">Nucleotidyltransferase</keyword>
<dbReference type="PROSITE" id="PS50994">
    <property type="entry name" value="INTEGRASE"/>
    <property type="match status" value="1"/>
</dbReference>
<dbReference type="Pfam" id="PF02022">
    <property type="entry name" value="Integrase_Zn"/>
    <property type="match status" value="1"/>
</dbReference>
<dbReference type="GO" id="GO:0008270">
    <property type="term" value="F:zinc ion binding"/>
    <property type="evidence" value="ECO:0007669"/>
    <property type="project" value="UniProtKB-KW"/>
</dbReference>
<evidence type="ECO:0000256" key="14">
    <source>
        <dbReference type="ARBA" id="ARBA00023268"/>
    </source>
</evidence>
<protein>
    <recommendedName>
        <fullName evidence="1">RNA-directed DNA polymerase</fullName>
        <ecNumber evidence="1">2.7.7.49</ecNumber>
    </recommendedName>
</protein>
<evidence type="ECO:0000256" key="13">
    <source>
        <dbReference type="ARBA" id="ARBA00023125"/>
    </source>
</evidence>
<dbReference type="InterPro" id="IPR043502">
    <property type="entry name" value="DNA/RNA_pol_sf"/>
</dbReference>
<evidence type="ECO:0000313" key="22">
    <source>
        <dbReference type="EMBL" id="RMC20491.1"/>
    </source>
</evidence>
<keyword evidence="11" id="KW-0229">DNA integration</keyword>
<evidence type="ECO:0000256" key="8">
    <source>
        <dbReference type="ARBA" id="ARBA00022801"/>
    </source>
</evidence>
<dbReference type="Pfam" id="PF00098">
    <property type="entry name" value="zf-CCHC"/>
    <property type="match status" value="1"/>
</dbReference>
<dbReference type="Pfam" id="PF19317">
    <property type="entry name" value="Gag_p24_C"/>
    <property type="match status" value="1"/>
</dbReference>
<keyword evidence="4" id="KW-0540">Nuclease</keyword>
<keyword evidence="10" id="KW-0460">Magnesium</keyword>
<dbReference type="InterPro" id="IPR036397">
    <property type="entry name" value="RNaseH_sf"/>
</dbReference>
<dbReference type="GO" id="GO:0016032">
    <property type="term" value="P:viral process"/>
    <property type="evidence" value="ECO:0007669"/>
    <property type="project" value="InterPro"/>
</dbReference>
<feature type="DNA-binding region" description="Integrase-type" evidence="16">
    <location>
        <begin position="628"/>
        <end position="675"/>
    </location>
</feature>
<dbReference type="InterPro" id="IPR010661">
    <property type="entry name" value="RVT_thumb"/>
</dbReference>
<dbReference type="Gene3D" id="1.10.375.10">
    <property type="entry name" value="Human Immunodeficiency Virus Type 1 Capsid Protein"/>
    <property type="match status" value="1"/>
</dbReference>
<dbReference type="InterPro" id="IPR001584">
    <property type="entry name" value="Integrase_cat-core"/>
</dbReference>
<dbReference type="InterPro" id="IPR012337">
    <property type="entry name" value="RNaseH-like_sf"/>
</dbReference>
<dbReference type="InterPro" id="IPR036862">
    <property type="entry name" value="Integrase_C_dom_sf_retrovir"/>
</dbReference>
<keyword evidence="23" id="KW-1185">Reference proteome</keyword>
<feature type="domain" description="Integrase-type" evidence="21">
    <location>
        <begin position="628"/>
        <end position="675"/>
    </location>
</feature>
<evidence type="ECO:0000259" key="17">
    <source>
        <dbReference type="PROSITE" id="PS50158"/>
    </source>
</evidence>
<evidence type="ECO:0000256" key="1">
    <source>
        <dbReference type="ARBA" id="ARBA00012493"/>
    </source>
</evidence>
<evidence type="ECO:0000313" key="23">
    <source>
        <dbReference type="Proteomes" id="UP000269221"/>
    </source>
</evidence>
<dbReference type="SMART" id="SM00343">
    <property type="entry name" value="ZnF_C2HC"/>
    <property type="match status" value="1"/>
</dbReference>
<dbReference type="InterPro" id="IPR008916">
    <property type="entry name" value="Retrov_capsid_C"/>
</dbReference>
<organism evidence="22 23">
    <name type="scientific">Hirundo rustica rustica</name>
    <dbReference type="NCBI Taxonomy" id="333673"/>
    <lineage>
        <taxon>Eukaryota</taxon>
        <taxon>Metazoa</taxon>
        <taxon>Chordata</taxon>
        <taxon>Craniata</taxon>
        <taxon>Vertebrata</taxon>
        <taxon>Euteleostomi</taxon>
        <taxon>Archelosauria</taxon>
        <taxon>Archosauria</taxon>
        <taxon>Dinosauria</taxon>
        <taxon>Saurischia</taxon>
        <taxon>Theropoda</taxon>
        <taxon>Coelurosauria</taxon>
        <taxon>Aves</taxon>
        <taxon>Neognathae</taxon>
        <taxon>Neoaves</taxon>
        <taxon>Telluraves</taxon>
        <taxon>Australaves</taxon>
        <taxon>Passeriformes</taxon>
        <taxon>Sylvioidea</taxon>
        <taxon>Hirundinidae</taxon>
        <taxon>Hirundo</taxon>
    </lineage>
</organism>
<dbReference type="PROSITE" id="PS51027">
    <property type="entry name" value="INTEGRASE_DBD"/>
    <property type="match status" value="1"/>
</dbReference>
<evidence type="ECO:0000256" key="10">
    <source>
        <dbReference type="ARBA" id="ARBA00022842"/>
    </source>
</evidence>
<keyword evidence="7 15" id="KW-0863">Zinc-finger</keyword>
<dbReference type="InterPro" id="IPR036875">
    <property type="entry name" value="Znf_CCHC_sf"/>
</dbReference>
<dbReference type="SUPFAM" id="SSF57756">
    <property type="entry name" value="Retrovirus zinc finger-like domains"/>
    <property type="match status" value="1"/>
</dbReference>
<dbReference type="SUPFAM" id="SSF47353">
    <property type="entry name" value="Retrovirus capsid dimerization domain-like"/>
    <property type="match status" value="1"/>
</dbReference>
<dbReference type="EC" id="2.7.7.49" evidence="1"/>
<evidence type="ECO:0000256" key="16">
    <source>
        <dbReference type="PROSITE-ProRule" id="PRU00506"/>
    </source>
</evidence>
<evidence type="ECO:0000256" key="3">
    <source>
        <dbReference type="ARBA" id="ARBA00022695"/>
    </source>
</evidence>
<dbReference type="Gene3D" id="2.30.30.10">
    <property type="entry name" value="Integrase, C-terminal domain superfamily, retroviral"/>
    <property type="match status" value="1"/>
</dbReference>
<evidence type="ECO:0000256" key="5">
    <source>
        <dbReference type="ARBA" id="ARBA00022723"/>
    </source>
</evidence>
<dbReference type="GO" id="GO:0035613">
    <property type="term" value="F:RNA stem-loop binding"/>
    <property type="evidence" value="ECO:0007669"/>
    <property type="project" value="TreeGrafter"/>
</dbReference>
<dbReference type="AlphaFoldDB" id="A0A3M0L5X8"/>
<accession>A0A3M0L5X8</accession>
<evidence type="ECO:0000256" key="15">
    <source>
        <dbReference type="PROSITE-ProRule" id="PRU00450"/>
    </source>
</evidence>
<evidence type="ECO:0000256" key="7">
    <source>
        <dbReference type="ARBA" id="ARBA00022771"/>
    </source>
</evidence>
<reference evidence="22 23" key="1">
    <citation type="submission" date="2018-07" db="EMBL/GenBank/DDBJ databases">
        <title>A high quality draft genome assembly of the barn swallow (H. rustica rustica).</title>
        <authorList>
            <person name="Formenti G."/>
            <person name="Chiara M."/>
            <person name="Poveda L."/>
            <person name="Francoijs K.-J."/>
            <person name="Bonisoli-Alquati A."/>
            <person name="Canova L."/>
            <person name="Gianfranceschi L."/>
            <person name="Horner D.S."/>
            <person name="Saino N."/>
        </authorList>
    </citation>
    <scope>NUCLEOTIDE SEQUENCE [LARGE SCALE GENOMIC DNA]</scope>
    <source>
        <strain evidence="22">Chelidonia</strain>
        <tissue evidence="22">Blood</tissue>
    </source>
</reference>
<dbReference type="OrthoDB" id="9381447at2759"/>
<dbReference type="SUPFAM" id="SSF46919">
    <property type="entry name" value="N-terminal Zn binding domain of HIV integrase"/>
    <property type="match status" value="1"/>
</dbReference>
<dbReference type="EMBL" id="QRBI01000093">
    <property type="protein sequence ID" value="RMC20491.1"/>
    <property type="molecule type" value="Genomic_DNA"/>
</dbReference>
<dbReference type="PROSITE" id="PS50158">
    <property type="entry name" value="ZF_CCHC"/>
    <property type="match status" value="1"/>
</dbReference>
<evidence type="ECO:0000256" key="2">
    <source>
        <dbReference type="ARBA" id="ARBA00022679"/>
    </source>
</evidence>
<dbReference type="GO" id="GO:0015074">
    <property type="term" value="P:DNA integration"/>
    <property type="evidence" value="ECO:0007669"/>
    <property type="project" value="UniProtKB-KW"/>
</dbReference>
<dbReference type="SUPFAM" id="SSF53098">
    <property type="entry name" value="Ribonuclease H-like"/>
    <property type="match status" value="2"/>
</dbReference>
<dbReference type="PANTHER" id="PTHR41694">
    <property type="entry name" value="ENDOGENOUS RETROVIRUS GROUP K MEMBER POL PROTEIN"/>
    <property type="match status" value="1"/>
</dbReference>
<feature type="domain" description="RNase H type-1" evidence="19">
    <location>
        <begin position="264"/>
        <end position="401"/>
    </location>
</feature>
<dbReference type="InterPro" id="IPR008919">
    <property type="entry name" value="Retrov_capsid_N"/>
</dbReference>
<keyword evidence="5" id="KW-0479">Metal-binding</keyword>
<keyword evidence="14" id="KW-0511">Multifunctional enzyme</keyword>
<feature type="domain" description="Integrase catalytic" evidence="20">
    <location>
        <begin position="456"/>
        <end position="628"/>
    </location>
</feature>
<dbReference type="Pfam" id="PF06817">
    <property type="entry name" value="RVT_thumb"/>
    <property type="match status" value="1"/>
</dbReference>
<evidence type="ECO:0000256" key="12">
    <source>
        <dbReference type="ARBA" id="ARBA00022918"/>
    </source>
</evidence>
<keyword evidence="12" id="KW-0695">RNA-directed DNA polymerase</keyword>
<dbReference type="InterPro" id="IPR017856">
    <property type="entry name" value="Integrase-like_N"/>
</dbReference>
<evidence type="ECO:0000259" key="19">
    <source>
        <dbReference type="PROSITE" id="PS50879"/>
    </source>
</evidence>
<dbReference type="Gene3D" id="1.10.1200.30">
    <property type="match status" value="1"/>
</dbReference>
<evidence type="ECO:0000259" key="18">
    <source>
        <dbReference type="PROSITE" id="PS50876"/>
    </source>
</evidence>
<evidence type="ECO:0000259" key="20">
    <source>
        <dbReference type="PROSITE" id="PS50994"/>
    </source>
</evidence>
<dbReference type="PROSITE" id="PS50879">
    <property type="entry name" value="RNASE_H_1"/>
    <property type="match status" value="1"/>
</dbReference>
<dbReference type="SUPFAM" id="SSF50122">
    <property type="entry name" value="DNA-binding domain of retroviral integrase"/>
    <property type="match status" value="1"/>
</dbReference>
<dbReference type="Gene3D" id="3.30.420.10">
    <property type="entry name" value="Ribonuclease H-like superfamily/Ribonuclease H"/>
    <property type="match status" value="2"/>
</dbReference>
<evidence type="ECO:0000256" key="6">
    <source>
        <dbReference type="ARBA" id="ARBA00022759"/>
    </source>
</evidence>
<dbReference type="SUPFAM" id="SSF56672">
    <property type="entry name" value="DNA/RNA polymerases"/>
    <property type="match status" value="1"/>
</dbReference>
<evidence type="ECO:0000259" key="21">
    <source>
        <dbReference type="PROSITE" id="PS51027"/>
    </source>
</evidence>
<dbReference type="GO" id="GO:0003677">
    <property type="term" value="F:DNA binding"/>
    <property type="evidence" value="ECO:0007669"/>
    <property type="project" value="UniProtKB-KW"/>
</dbReference>
<keyword evidence="6" id="KW-0255">Endonuclease</keyword>
<sequence>MKVSPIICQWVRAAGRQGSKDATLEVPGLEIGKRTIVPQKLKIKAKIQTLADVHQLCGALNWVRPWLGLTTEDLAPLFNLLKGGEELSSPRELTPEAKEALEKVQHLMSTRQAHRCDPDLPFKFIIMGKLPHLHGVIFQWRNNIKKDQGREDPLLIIEWVFLSHQRSKRMTRPQELVAELIRKARVRIRELAGCDFECIHIPIGLRSGQITKAMLEHLLQENQALQFALDSFTGQISIHRPAHKIFNQDAKFTLNLKDVRSRKPLEALTVFTDASGKSHKSVMTWKDPQTQQWEADVAEVEGSPQVAELAAVVRAFERFPEPFNLVTDSAYVAGVVLRADQAILQEVSNTALFELLSKLVKLVSHREQPFFVMHTRSHTDLPGFIAEGNRRADALAAPAAMAPLPSIFEQAKLSHQLHHQNAPGLVRRFHITREQAKAIVATCPSCNQHALPTLSAGVNPRGLNSCELWQTDVTHIPQFGRSKYVHVSVDTFSGAVFASAHAGEKTLDAIKHLIQAFSFMGIPKELKTDNGPAYRSKEFCSFLQQWGVGHKTGIPHSPTGQAVVERTHREIKRVLNQQQPVLKTETPQTRLARALFTLNFLNSTFEFLNPPIVRHFGANPQLNIKERPPVMVRDPETGRTEGPHDLVTWGRGYACVSTPTGPRWLPSKWSMTYGKDYGKKALKTVLQEIQQTLDAQDSDYNDITHDHLCGEGDLSSANEQIRLLSKSVLDKICNAAENTFYQIPSPEIKTSYVNIKQFPSENFLQFVDRLRSQVERQVQDPEVQAELIKEMAQRNGNGTCRRIILSLPLDPSPSLAQMIEACTTRAELFSAPERNPGLTHPKPVAAAAPGARRQPMSSDQLQHIICHRCKRPGHFAKACPEN</sequence>
<dbReference type="Gene3D" id="1.10.10.200">
    <property type="match status" value="1"/>
</dbReference>
<dbReference type="InterPro" id="IPR001037">
    <property type="entry name" value="Integrase_C_retrovir"/>
</dbReference>
<dbReference type="InterPro" id="IPR043128">
    <property type="entry name" value="Rev_trsase/Diguanyl_cyclase"/>
</dbReference>
<dbReference type="InterPro" id="IPR003308">
    <property type="entry name" value="Integrase_Zn-bd_dom_N"/>
</dbReference>
<gene>
    <name evidence="22" type="ORF">DUI87_01341</name>
</gene>
<name>A0A3M0L5X8_HIRRU</name>
<keyword evidence="9" id="KW-0862">Zinc</keyword>
<dbReference type="Pfam" id="PF00665">
    <property type="entry name" value="rve"/>
    <property type="match status" value="1"/>
</dbReference>
<dbReference type="Gene3D" id="4.10.60.10">
    <property type="entry name" value="Zinc finger, CCHC-type"/>
    <property type="match status" value="1"/>
</dbReference>
<dbReference type="InterPro" id="IPR045345">
    <property type="entry name" value="Gag_p24_C"/>
</dbReference>
<dbReference type="InterPro" id="IPR002156">
    <property type="entry name" value="RNaseH_domain"/>
</dbReference>
<feature type="domain" description="Integrase-type" evidence="18">
    <location>
        <begin position="406"/>
        <end position="447"/>
    </location>
</feature>
<dbReference type="Pfam" id="PF00607">
    <property type="entry name" value="Gag_p24"/>
    <property type="match status" value="1"/>
</dbReference>
<dbReference type="GO" id="GO:0003964">
    <property type="term" value="F:RNA-directed DNA polymerase activity"/>
    <property type="evidence" value="ECO:0007669"/>
    <property type="project" value="UniProtKB-KW"/>
</dbReference>
<dbReference type="Pfam" id="PF00075">
    <property type="entry name" value="RNase_H"/>
    <property type="match status" value="1"/>
</dbReference>
<keyword evidence="2" id="KW-0808">Transferase</keyword>
<dbReference type="PANTHER" id="PTHR41694:SF4">
    <property type="entry name" value="ENDOGENOUS RETROVIRUS GROUP K MEMBER 10 POL PROTEIN-RELATED"/>
    <property type="match status" value="1"/>
</dbReference>
<keyword evidence="8" id="KW-0378">Hydrolase</keyword>
<dbReference type="Gene3D" id="3.30.70.270">
    <property type="match status" value="1"/>
</dbReference>
<dbReference type="InterPro" id="IPR001878">
    <property type="entry name" value="Znf_CCHC"/>
</dbReference>
<comment type="caution">
    <text evidence="22">The sequence shown here is derived from an EMBL/GenBank/DDBJ whole genome shotgun (WGS) entry which is preliminary data.</text>
</comment>
<evidence type="ECO:0000256" key="9">
    <source>
        <dbReference type="ARBA" id="ARBA00022833"/>
    </source>
</evidence>
<dbReference type="PROSITE" id="PS50876">
    <property type="entry name" value="ZF_INTEGRASE"/>
    <property type="match status" value="1"/>
</dbReference>
<dbReference type="Pfam" id="PF00552">
    <property type="entry name" value="IN_DBD_C"/>
    <property type="match status" value="1"/>
</dbReference>
<dbReference type="GO" id="GO:0004523">
    <property type="term" value="F:RNA-DNA hybrid ribonuclease activity"/>
    <property type="evidence" value="ECO:0007669"/>
    <property type="project" value="InterPro"/>
</dbReference>
<proteinExistence type="predicted"/>
<keyword evidence="13" id="KW-0238">DNA-binding</keyword>
<dbReference type="Proteomes" id="UP000269221">
    <property type="component" value="Unassembled WGS sequence"/>
</dbReference>